<reference evidence="2 3" key="1">
    <citation type="submission" date="2016-02" db="EMBL/GenBank/DDBJ databases">
        <title>Genome analysis of coral dinoflagellate symbionts highlights evolutionary adaptations to a symbiotic lifestyle.</title>
        <authorList>
            <person name="Aranda M."/>
            <person name="Li Y."/>
            <person name="Liew Y.J."/>
            <person name="Baumgarten S."/>
            <person name="Simakov O."/>
            <person name="Wilson M."/>
            <person name="Piel J."/>
            <person name="Ashoor H."/>
            <person name="Bougouffa S."/>
            <person name="Bajic V.B."/>
            <person name="Ryu T."/>
            <person name="Ravasi T."/>
            <person name="Bayer T."/>
            <person name="Micklem G."/>
            <person name="Kim H."/>
            <person name="Bhak J."/>
            <person name="Lajeunesse T.C."/>
            <person name="Voolstra C.R."/>
        </authorList>
    </citation>
    <scope>NUCLEOTIDE SEQUENCE [LARGE SCALE GENOMIC DNA]</scope>
    <source>
        <strain evidence="2 3">CCMP2467</strain>
    </source>
</reference>
<evidence type="ECO:0000256" key="1">
    <source>
        <dbReference type="SAM" id="MobiDB-lite"/>
    </source>
</evidence>
<evidence type="ECO:0000313" key="2">
    <source>
        <dbReference type="EMBL" id="OLP94648.1"/>
    </source>
</evidence>
<evidence type="ECO:0000313" key="3">
    <source>
        <dbReference type="Proteomes" id="UP000186817"/>
    </source>
</evidence>
<comment type="caution">
    <text evidence="2">The sequence shown here is derived from an EMBL/GenBank/DDBJ whole genome shotgun (WGS) entry which is preliminary data.</text>
</comment>
<feature type="region of interest" description="Disordered" evidence="1">
    <location>
        <begin position="63"/>
        <end position="84"/>
    </location>
</feature>
<protein>
    <submittedName>
        <fullName evidence="2">Uncharacterized protein</fullName>
    </submittedName>
</protein>
<feature type="compositionally biased region" description="Low complexity" evidence="1">
    <location>
        <begin position="75"/>
        <end position="84"/>
    </location>
</feature>
<name>A0A1Q9DHJ8_SYMMI</name>
<proteinExistence type="predicted"/>
<gene>
    <name evidence="2" type="ORF">AK812_SmicGene23296</name>
</gene>
<sequence>MNPVMQDVNMVVLACRRSCLPLSPGMLLDAITLPVCGRSLPHRSCETSVTSAHREFEAWQLPKATAPALPRRRSGGNPRSRSLP</sequence>
<dbReference type="AlphaFoldDB" id="A0A1Q9DHJ8"/>
<accession>A0A1Q9DHJ8</accession>
<dbReference type="EMBL" id="LSRX01000534">
    <property type="protein sequence ID" value="OLP94648.1"/>
    <property type="molecule type" value="Genomic_DNA"/>
</dbReference>
<organism evidence="2 3">
    <name type="scientific">Symbiodinium microadriaticum</name>
    <name type="common">Dinoflagellate</name>
    <name type="synonym">Zooxanthella microadriatica</name>
    <dbReference type="NCBI Taxonomy" id="2951"/>
    <lineage>
        <taxon>Eukaryota</taxon>
        <taxon>Sar</taxon>
        <taxon>Alveolata</taxon>
        <taxon>Dinophyceae</taxon>
        <taxon>Suessiales</taxon>
        <taxon>Symbiodiniaceae</taxon>
        <taxon>Symbiodinium</taxon>
    </lineage>
</organism>
<keyword evidence="3" id="KW-1185">Reference proteome</keyword>
<dbReference type="Proteomes" id="UP000186817">
    <property type="component" value="Unassembled WGS sequence"/>
</dbReference>